<comment type="similarity">
    <text evidence="3">Belongs to the acetyltransferase family. RimJ subfamily.</text>
</comment>
<reference evidence="5 6" key="1">
    <citation type="submission" date="2023-07" db="EMBL/GenBank/DDBJ databases">
        <title>Protaetiibacter sp. nov WY-16 isolated from soil.</title>
        <authorList>
            <person name="Liu B."/>
            <person name="Wan Y."/>
        </authorList>
    </citation>
    <scope>NUCLEOTIDE SEQUENCE [LARGE SCALE GENOMIC DNA]</scope>
    <source>
        <strain evidence="5 6">WY-16</strain>
    </source>
</reference>
<dbReference type="InterPro" id="IPR000182">
    <property type="entry name" value="GNAT_dom"/>
</dbReference>
<keyword evidence="2 5" id="KW-0012">Acyltransferase</keyword>
<dbReference type="Proteomes" id="UP001241072">
    <property type="component" value="Unassembled WGS sequence"/>
</dbReference>
<dbReference type="Pfam" id="PF13302">
    <property type="entry name" value="Acetyltransf_3"/>
    <property type="match status" value="1"/>
</dbReference>
<dbReference type="EC" id="2.3.1.-" evidence="5"/>
<evidence type="ECO:0000256" key="2">
    <source>
        <dbReference type="ARBA" id="ARBA00023315"/>
    </source>
</evidence>
<dbReference type="RefSeq" id="WP_305003586.1">
    <property type="nucleotide sequence ID" value="NZ_JAUQUB010000003.1"/>
</dbReference>
<feature type="domain" description="N-acetyltransferase" evidence="4">
    <location>
        <begin position="11"/>
        <end position="179"/>
    </location>
</feature>
<name>A0ABT9BQ35_9MICO</name>
<keyword evidence="1 5" id="KW-0808">Transferase</keyword>
<dbReference type="Gene3D" id="3.40.630.30">
    <property type="match status" value="1"/>
</dbReference>
<dbReference type="GO" id="GO:0016746">
    <property type="term" value="F:acyltransferase activity"/>
    <property type="evidence" value="ECO:0007669"/>
    <property type="project" value="UniProtKB-KW"/>
</dbReference>
<accession>A0ABT9BQ35</accession>
<evidence type="ECO:0000313" key="5">
    <source>
        <dbReference type="EMBL" id="MDO7883156.1"/>
    </source>
</evidence>
<protein>
    <submittedName>
        <fullName evidence="5">GNAT family N-acetyltransferase</fullName>
        <ecNumber evidence="5">2.3.1.-</ecNumber>
    </submittedName>
</protein>
<dbReference type="PANTHER" id="PTHR43792:SF8">
    <property type="entry name" value="[RIBOSOMAL PROTEIN US5]-ALANINE N-ACETYLTRANSFERASE"/>
    <property type="match status" value="1"/>
</dbReference>
<organism evidence="5 6">
    <name type="scientific">Antiquaquibacter soli</name>
    <dbReference type="NCBI Taxonomy" id="3064523"/>
    <lineage>
        <taxon>Bacteria</taxon>
        <taxon>Bacillati</taxon>
        <taxon>Actinomycetota</taxon>
        <taxon>Actinomycetes</taxon>
        <taxon>Micrococcales</taxon>
        <taxon>Microbacteriaceae</taxon>
        <taxon>Antiquaquibacter</taxon>
    </lineage>
</organism>
<evidence type="ECO:0000259" key="4">
    <source>
        <dbReference type="PROSITE" id="PS51186"/>
    </source>
</evidence>
<sequence length="182" mass="20399">MERVIAERGRIALRPLDIADGPSLANAYRRNREALAPWEPLRDDGFFSDDGQGAAFDRRLAARAAGAAFPYVMVRADRIVGLLNLSAVEHGAFSSGRLGYWVDEDERGRGLARWAVGEVVREAREEHGLHRLEAATLVHNRASQRVLEGNLFTPIGLARDYLKIAGRWQDHVLYQRILRTDA</sequence>
<keyword evidence="6" id="KW-1185">Reference proteome</keyword>
<dbReference type="PANTHER" id="PTHR43792">
    <property type="entry name" value="GNAT FAMILY, PUTATIVE (AFU_ORTHOLOGUE AFUA_3G00765)-RELATED-RELATED"/>
    <property type="match status" value="1"/>
</dbReference>
<dbReference type="InterPro" id="IPR051531">
    <property type="entry name" value="N-acetyltransferase"/>
</dbReference>
<dbReference type="SUPFAM" id="SSF55729">
    <property type="entry name" value="Acyl-CoA N-acyltransferases (Nat)"/>
    <property type="match status" value="1"/>
</dbReference>
<comment type="caution">
    <text evidence="5">The sequence shown here is derived from an EMBL/GenBank/DDBJ whole genome shotgun (WGS) entry which is preliminary data.</text>
</comment>
<proteinExistence type="inferred from homology"/>
<evidence type="ECO:0000256" key="3">
    <source>
        <dbReference type="ARBA" id="ARBA00038502"/>
    </source>
</evidence>
<dbReference type="PROSITE" id="PS51186">
    <property type="entry name" value="GNAT"/>
    <property type="match status" value="1"/>
</dbReference>
<evidence type="ECO:0000313" key="6">
    <source>
        <dbReference type="Proteomes" id="UP001241072"/>
    </source>
</evidence>
<evidence type="ECO:0000256" key="1">
    <source>
        <dbReference type="ARBA" id="ARBA00022679"/>
    </source>
</evidence>
<gene>
    <name evidence="5" type="ORF">Q5716_13035</name>
</gene>
<dbReference type="EMBL" id="JAUQUB010000003">
    <property type="protein sequence ID" value="MDO7883156.1"/>
    <property type="molecule type" value="Genomic_DNA"/>
</dbReference>
<dbReference type="InterPro" id="IPR016181">
    <property type="entry name" value="Acyl_CoA_acyltransferase"/>
</dbReference>